<accession>A0ABR3R7Q1</accession>
<feature type="region of interest" description="Disordered" evidence="1">
    <location>
        <begin position="1024"/>
        <end position="1049"/>
    </location>
</feature>
<evidence type="ECO:0000256" key="1">
    <source>
        <dbReference type="SAM" id="MobiDB-lite"/>
    </source>
</evidence>
<feature type="region of interest" description="Disordered" evidence="1">
    <location>
        <begin position="378"/>
        <end position="417"/>
    </location>
</feature>
<feature type="region of interest" description="Disordered" evidence="1">
    <location>
        <begin position="705"/>
        <end position="766"/>
    </location>
</feature>
<feature type="compositionally biased region" description="Polar residues" evidence="1">
    <location>
        <begin position="820"/>
        <end position="835"/>
    </location>
</feature>
<dbReference type="EMBL" id="JAKJXO020000009">
    <property type="protein sequence ID" value="KAL1600382.1"/>
    <property type="molecule type" value="Genomic_DNA"/>
</dbReference>
<feature type="compositionally biased region" description="Acidic residues" evidence="1">
    <location>
        <begin position="576"/>
        <end position="593"/>
    </location>
</feature>
<feature type="region of interest" description="Disordered" evidence="1">
    <location>
        <begin position="429"/>
        <end position="471"/>
    </location>
</feature>
<evidence type="ECO:0000313" key="3">
    <source>
        <dbReference type="Proteomes" id="UP001521785"/>
    </source>
</evidence>
<name>A0ABR3R7Q1_9PLEO</name>
<proteinExistence type="predicted"/>
<reference evidence="2 3" key="1">
    <citation type="submission" date="2024-02" db="EMBL/GenBank/DDBJ databases">
        <title>De novo assembly and annotation of 12 fungi associated with fruit tree decline syndrome in Ontario, Canada.</title>
        <authorList>
            <person name="Sulman M."/>
            <person name="Ellouze W."/>
            <person name="Ilyukhin E."/>
        </authorList>
    </citation>
    <scope>NUCLEOTIDE SEQUENCE [LARGE SCALE GENOMIC DNA]</scope>
    <source>
        <strain evidence="2 3">M42-189</strain>
    </source>
</reference>
<feature type="compositionally biased region" description="Basic residues" evidence="1">
    <location>
        <begin position="881"/>
        <end position="892"/>
    </location>
</feature>
<feature type="compositionally biased region" description="Basic and acidic residues" evidence="1">
    <location>
        <begin position="738"/>
        <end position="751"/>
    </location>
</feature>
<feature type="region of interest" description="Disordered" evidence="1">
    <location>
        <begin position="1"/>
        <end position="20"/>
    </location>
</feature>
<feature type="region of interest" description="Disordered" evidence="1">
    <location>
        <begin position="781"/>
        <end position="902"/>
    </location>
</feature>
<feature type="compositionally biased region" description="Polar residues" evidence="1">
    <location>
        <begin position="435"/>
        <end position="450"/>
    </location>
</feature>
<protein>
    <submittedName>
        <fullName evidence="2">Uncharacterized protein</fullName>
    </submittedName>
</protein>
<organism evidence="2 3">
    <name type="scientific">Paraconiothyrium brasiliense</name>
    <dbReference type="NCBI Taxonomy" id="300254"/>
    <lineage>
        <taxon>Eukaryota</taxon>
        <taxon>Fungi</taxon>
        <taxon>Dikarya</taxon>
        <taxon>Ascomycota</taxon>
        <taxon>Pezizomycotina</taxon>
        <taxon>Dothideomycetes</taxon>
        <taxon>Pleosporomycetidae</taxon>
        <taxon>Pleosporales</taxon>
        <taxon>Massarineae</taxon>
        <taxon>Didymosphaeriaceae</taxon>
        <taxon>Paraconiothyrium</taxon>
    </lineage>
</organism>
<comment type="caution">
    <text evidence="2">The sequence shown here is derived from an EMBL/GenBank/DDBJ whole genome shotgun (WGS) entry which is preliminary data.</text>
</comment>
<gene>
    <name evidence="2" type="ORF">SLS60_006767</name>
</gene>
<dbReference type="Proteomes" id="UP001521785">
    <property type="component" value="Unassembled WGS sequence"/>
</dbReference>
<evidence type="ECO:0000313" key="2">
    <source>
        <dbReference type="EMBL" id="KAL1600382.1"/>
    </source>
</evidence>
<keyword evidence="3" id="KW-1185">Reference proteome</keyword>
<feature type="compositionally biased region" description="Low complexity" evidence="1">
    <location>
        <begin position="786"/>
        <end position="807"/>
    </location>
</feature>
<feature type="compositionally biased region" description="Polar residues" evidence="1">
    <location>
        <begin position="871"/>
        <end position="880"/>
    </location>
</feature>
<sequence>MQSSPFTLGCSPGQGARMPVTNANTNTARIMQGSSAFQSGLSQSSGRKSQFLAILEEARADDTAVVVDVTAANASGLSLKAQIREAEKKLRSIMETLNSNLYYSFYLRKAHLSLDKLNEVVETQKALVRQHSGLVAADHLVVLKAVCKRAEGFLVHFQQYEAKYKRDKSRISDDQMQFVDWVHKEHSSPCESSSYDLVTKVISENRGMGIPTVVGRNGERQFPYISSDDRIAMKSLILQSIMRIDNGILVEDITGRRLSQTQRQKAKASLEQSAYESTKLEGSEAYRSHVKRILEDKEAEAKDDRATFYQWLASLGVHEQDSLVGKPVQVLNGRFAGNRGTVVMEYEDGKLHVYWNSEIHEDIHSSDIERISAEQTSQFTLPPITPGSKPPAATSVEDAQDSVDENPSTAGPLNDGLAIGYLDSHMSGTEIGPVSSGNQNTGSGTLNDVPTSFALPQAQNDSDPAPENEDMKDVEISAPAVNLSPQTPFLAFTTTNVPLINTSSLTVGPTAGLGPQPLLPIGAPSQHGPAPLPAQDTFGPIEDTEMGGYSNGEDDTAVVSPEDTASSREIEMSVSDGEEPDNMETDNPEEVPEEVGSMETDNLEEVPEEVGSIEIDNSESHTIPKLPQNVLPGYNCLTSQKPQARDTEGNAHLEYPQTPVTGSNAIDVVAKPTAAAPTQGAVTVEDKNGIEMAILEQAVSALQGFRSTQNDSESNTDDEQNNAHDDEANVNTQSFCALKHDASPSDTDSRSSDGIPSTTDGHVPTDMGVFYDRTIYKEPAAPTEVAAQQAGAGSTTANTSQGASSANFESSEVASPRKVPTNQDRQRSQGGNSQSKDLDEPQALAAKDGKDEFPPPAAIMPSLQEGRRTINAATSRNSQRASRRNTDRKKTRPSSMFFDREPLPGGGYRLVFQAGAREPSYVEHHPQKTRKYGNDVSSADFSAEYHAVRAVMAIGEQGSSTSISGPFITSSISLTKNPFPALHVPISSYQKEQTQAVKEDVDVQVPIYKPAVIGTFLSNAGSANVGQQAITRESTDSSRSCTDQSRWQS</sequence>
<feature type="region of interest" description="Disordered" evidence="1">
    <location>
        <begin position="542"/>
        <end position="601"/>
    </location>
</feature>